<evidence type="ECO:0000256" key="2">
    <source>
        <dbReference type="ARBA" id="ARBA00023134"/>
    </source>
</evidence>
<evidence type="ECO:0000313" key="4">
    <source>
        <dbReference type="Proteomes" id="UP000235036"/>
    </source>
</evidence>
<dbReference type="Gene3D" id="3.40.50.300">
    <property type="entry name" value="P-loop containing nucleotide triphosphate hydrolases"/>
    <property type="match status" value="1"/>
</dbReference>
<sequence>MLQKKICMVGAFATGKTSLVGRFVHSIFSEKYQTTVGVKIDKKTVNIQDKDINFILWDLYGEDEFQKVRMSYLRGASGYLLVVDGTRKNTLEKAFNLQIKVENTIGNVPFILVLNKWDLTDEWEISDVEINEVVQRGWIVMKTSAKTGLGVEESFQILANKILENIDK</sequence>
<dbReference type="InterPro" id="IPR027417">
    <property type="entry name" value="P-loop_NTPase"/>
</dbReference>
<reference evidence="3 4" key="1">
    <citation type="submission" date="2017-08" db="EMBL/GenBank/DDBJ databases">
        <title>Genomes of Fischerella (Mastigocladus) sp. strains.</title>
        <authorList>
            <person name="Miller S.R."/>
        </authorList>
    </citation>
    <scope>NUCLEOTIDE SEQUENCE [LARGE SCALE GENOMIC DNA]</scope>
    <source>
        <strain evidence="3 4">CCMEE 5323</strain>
    </source>
</reference>
<proteinExistence type="predicted"/>
<evidence type="ECO:0000313" key="3">
    <source>
        <dbReference type="EMBL" id="PLZ94318.1"/>
    </source>
</evidence>
<evidence type="ECO:0000256" key="1">
    <source>
        <dbReference type="ARBA" id="ARBA00022741"/>
    </source>
</evidence>
<dbReference type="GO" id="GO:0005525">
    <property type="term" value="F:GTP binding"/>
    <property type="evidence" value="ECO:0007669"/>
    <property type="project" value="UniProtKB-KW"/>
</dbReference>
<accession>A0A2N6K8V6</accession>
<gene>
    <name evidence="3" type="ORF">CEN44_01090</name>
</gene>
<keyword evidence="2" id="KW-0342">GTP-binding</keyword>
<comment type="caution">
    <text evidence="3">The sequence shown here is derived from an EMBL/GenBank/DDBJ whole genome shotgun (WGS) entry which is preliminary data.</text>
</comment>
<dbReference type="PROSITE" id="PS51419">
    <property type="entry name" value="RAB"/>
    <property type="match status" value="1"/>
</dbReference>
<dbReference type="NCBIfam" id="TIGR00231">
    <property type="entry name" value="small_GTP"/>
    <property type="match status" value="1"/>
</dbReference>
<dbReference type="InterPro" id="IPR005225">
    <property type="entry name" value="Small_GTP-bd"/>
</dbReference>
<dbReference type="AlphaFoldDB" id="A0A2N6K8V6"/>
<dbReference type="GO" id="GO:0003924">
    <property type="term" value="F:GTPase activity"/>
    <property type="evidence" value="ECO:0007669"/>
    <property type="project" value="InterPro"/>
</dbReference>
<dbReference type="PANTHER" id="PTHR47977">
    <property type="entry name" value="RAS-RELATED PROTEIN RAB"/>
    <property type="match status" value="1"/>
</dbReference>
<dbReference type="FunFam" id="3.40.50.300:FF:001447">
    <property type="entry name" value="Ras-related protein Rab-1B"/>
    <property type="match status" value="1"/>
</dbReference>
<name>A0A2N6K8V6_FISMU</name>
<dbReference type="SMART" id="SM00173">
    <property type="entry name" value="RAS"/>
    <property type="match status" value="1"/>
</dbReference>
<dbReference type="SMART" id="SM00175">
    <property type="entry name" value="RAB"/>
    <property type="match status" value="1"/>
</dbReference>
<dbReference type="PROSITE" id="PS51421">
    <property type="entry name" value="RAS"/>
    <property type="match status" value="1"/>
</dbReference>
<keyword evidence="1" id="KW-0547">Nucleotide-binding</keyword>
<dbReference type="RefSeq" id="WP_016866793.1">
    <property type="nucleotide sequence ID" value="NZ_CAWNVR010000267.1"/>
</dbReference>
<dbReference type="SMART" id="SM00174">
    <property type="entry name" value="RHO"/>
    <property type="match status" value="1"/>
</dbReference>
<dbReference type="PRINTS" id="PR00449">
    <property type="entry name" value="RASTRNSFRMNG"/>
</dbReference>
<organism evidence="3 4">
    <name type="scientific">Fischerella muscicola CCMEE 5323</name>
    <dbReference type="NCBI Taxonomy" id="2019572"/>
    <lineage>
        <taxon>Bacteria</taxon>
        <taxon>Bacillati</taxon>
        <taxon>Cyanobacteriota</taxon>
        <taxon>Cyanophyceae</taxon>
        <taxon>Nostocales</taxon>
        <taxon>Hapalosiphonaceae</taxon>
        <taxon>Fischerella</taxon>
    </lineage>
</organism>
<dbReference type="InterPro" id="IPR050227">
    <property type="entry name" value="Rab"/>
</dbReference>
<protein>
    <submittedName>
        <fullName evidence="3">GTP-binding protein</fullName>
    </submittedName>
</protein>
<dbReference type="InterPro" id="IPR001806">
    <property type="entry name" value="Small_GTPase"/>
</dbReference>
<dbReference type="CDD" id="cd00154">
    <property type="entry name" value="Rab"/>
    <property type="match status" value="1"/>
</dbReference>
<keyword evidence="4" id="KW-1185">Reference proteome</keyword>
<dbReference type="SUPFAM" id="SSF52540">
    <property type="entry name" value="P-loop containing nucleoside triphosphate hydrolases"/>
    <property type="match status" value="1"/>
</dbReference>
<dbReference type="Pfam" id="PF00071">
    <property type="entry name" value="Ras"/>
    <property type="match status" value="1"/>
</dbReference>
<dbReference type="Proteomes" id="UP000235036">
    <property type="component" value="Unassembled WGS sequence"/>
</dbReference>
<dbReference type="SMART" id="SM00177">
    <property type="entry name" value="ARF"/>
    <property type="match status" value="1"/>
</dbReference>
<dbReference type="EMBL" id="NRQW01000020">
    <property type="protein sequence ID" value="PLZ94318.1"/>
    <property type="molecule type" value="Genomic_DNA"/>
</dbReference>